<feature type="compositionally biased region" description="Basic and acidic residues" evidence="6">
    <location>
        <begin position="49"/>
        <end position="63"/>
    </location>
</feature>
<feature type="compositionally biased region" description="Polar residues" evidence="6">
    <location>
        <begin position="1"/>
        <end position="12"/>
    </location>
</feature>
<dbReference type="GO" id="GO:0008234">
    <property type="term" value="F:cysteine-type peptidase activity"/>
    <property type="evidence" value="ECO:0007669"/>
    <property type="project" value="UniProtKB-KW"/>
</dbReference>
<feature type="region of interest" description="Disordered" evidence="6">
    <location>
        <begin position="1"/>
        <end position="63"/>
    </location>
</feature>
<dbReference type="Proteomes" id="UP000285301">
    <property type="component" value="Unassembled WGS sequence"/>
</dbReference>
<feature type="compositionally biased region" description="Polar residues" evidence="6">
    <location>
        <begin position="36"/>
        <end position="48"/>
    </location>
</feature>
<keyword evidence="5" id="KW-0175">Coiled coil</keyword>
<dbReference type="InterPro" id="IPR003653">
    <property type="entry name" value="Peptidase_C48_C"/>
</dbReference>
<evidence type="ECO:0000259" key="7">
    <source>
        <dbReference type="PROSITE" id="PS50600"/>
    </source>
</evidence>
<dbReference type="PROSITE" id="PS50600">
    <property type="entry name" value="ULP_PROTEASE"/>
    <property type="match status" value="1"/>
</dbReference>
<dbReference type="InterPro" id="IPR038765">
    <property type="entry name" value="Papain-like_cys_pep_sf"/>
</dbReference>
<proteinExistence type="inferred from homology"/>
<evidence type="ECO:0000313" key="8">
    <source>
        <dbReference type="EMBL" id="RWR99037.1"/>
    </source>
</evidence>
<gene>
    <name evidence="8" type="ORF">B4U79_17085</name>
</gene>
<dbReference type="PANTHER" id="PTHR46915">
    <property type="entry name" value="UBIQUITIN-LIKE PROTEASE 4-RELATED"/>
    <property type="match status" value="1"/>
</dbReference>
<keyword evidence="3" id="KW-0378">Hydrolase</keyword>
<keyword evidence="2 8" id="KW-0645">Protease</keyword>
<evidence type="ECO:0000256" key="2">
    <source>
        <dbReference type="ARBA" id="ARBA00022670"/>
    </source>
</evidence>
<keyword evidence="4" id="KW-0788">Thiol protease</keyword>
<feature type="domain" description="Ubiquitin-like protease family profile" evidence="7">
    <location>
        <begin position="159"/>
        <end position="321"/>
    </location>
</feature>
<dbReference type="GO" id="GO:0016926">
    <property type="term" value="P:protein desumoylation"/>
    <property type="evidence" value="ECO:0007669"/>
    <property type="project" value="UniProtKB-ARBA"/>
</dbReference>
<dbReference type="Pfam" id="PF02902">
    <property type="entry name" value="Peptidase_C48"/>
    <property type="match status" value="1"/>
</dbReference>
<evidence type="ECO:0000256" key="4">
    <source>
        <dbReference type="ARBA" id="ARBA00022807"/>
    </source>
</evidence>
<dbReference type="SUPFAM" id="SSF54001">
    <property type="entry name" value="Cysteine proteinases"/>
    <property type="match status" value="1"/>
</dbReference>
<dbReference type="GO" id="GO:0006508">
    <property type="term" value="P:proteolysis"/>
    <property type="evidence" value="ECO:0007669"/>
    <property type="project" value="UniProtKB-KW"/>
</dbReference>
<dbReference type="STRING" id="1965070.A0A3S4Q5I1"/>
<comment type="caution">
    <text evidence="8">The sequence shown here is derived from an EMBL/GenBank/DDBJ whole genome shotgun (WGS) entry which is preliminary data.</text>
</comment>
<sequence>MDPSNQPQQLSRAQKRKLKKNQRDKKAREEAIVNPESKTGQKFLQKQQRYNERREEKLKEEKASIKRKISWETEEDEKAKLKEEIKTVEAKIVAANTEAKRFKACSDDASQPFPAERVQIKPIVQTLSQGHLSQQQEDQIEEIWQFSTDNDILAEEFSIPVTGHDFKTIKLDKQHSGWLNDTIVDFYLQLIASQSSNTKVFAFPTIFHRTLIDRYEDALKFGRRRNDLHHYELYLIPILLDNHWTILYFKPDLTTIGHYNSLTNHGPDSKPIIDRALKYFKAMFEKRGRKWIEPAIDNRQVPQQNNGSDCGVFCCYFARCLASNKDIDVLPIQIGLFRKQIAFEIVSKTLIQKLF</sequence>
<dbReference type="OrthoDB" id="1939479at2759"/>
<comment type="similarity">
    <text evidence="1">Belongs to the peptidase C48 family.</text>
</comment>
<dbReference type="PANTHER" id="PTHR46915:SF2">
    <property type="entry name" value="UBIQUITIN-LIKE PROTEASE 4"/>
    <property type="match status" value="1"/>
</dbReference>
<evidence type="ECO:0000256" key="1">
    <source>
        <dbReference type="ARBA" id="ARBA00005234"/>
    </source>
</evidence>
<keyword evidence="9" id="KW-1185">Reference proteome</keyword>
<organism evidence="8 9">
    <name type="scientific">Dinothrombium tinctorium</name>
    <dbReference type="NCBI Taxonomy" id="1965070"/>
    <lineage>
        <taxon>Eukaryota</taxon>
        <taxon>Metazoa</taxon>
        <taxon>Ecdysozoa</taxon>
        <taxon>Arthropoda</taxon>
        <taxon>Chelicerata</taxon>
        <taxon>Arachnida</taxon>
        <taxon>Acari</taxon>
        <taxon>Acariformes</taxon>
        <taxon>Trombidiformes</taxon>
        <taxon>Prostigmata</taxon>
        <taxon>Anystina</taxon>
        <taxon>Parasitengona</taxon>
        <taxon>Trombidioidea</taxon>
        <taxon>Trombidiidae</taxon>
        <taxon>Dinothrombium</taxon>
    </lineage>
</organism>
<dbReference type="Gene3D" id="3.40.395.10">
    <property type="entry name" value="Adenoviral Proteinase, Chain A"/>
    <property type="match status" value="1"/>
</dbReference>
<name>A0A3S4Q5I1_9ACAR</name>
<evidence type="ECO:0000256" key="3">
    <source>
        <dbReference type="ARBA" id="ARBA00022801"/>
    </source>
</evidence>
<feature type="compositionally biased region" description="Basic residues" evidence="6">
    <location>
        <begin position="13"/>
        <end position="23"/>
    </location>
</feature>
<feature type="coiled-coil region" evidence="5">
    <location>
        <begin position="71"/>
        <end position="98"/>
    </location>
</feature>
<reference evidence="8 9" key="1">
    <citation type="journal article" date="2018" name="Gigascience">
        <title>Genomes of trombidid mites reveal novel predicted allergens and laterally-transferred genes associated with secondary metabolism.</title>
        <authorList>
            <person name="Dong X."/>
            <person name="Chaisiri K."/>
            <person name="Xia D."/>
            <person name="Armstrong S.D."/>
            <person name="Fang Y."/>
            <person name="Donnelly M.J."/>
            <person name="Kadowaki T."/>
            <person name="McGarry J.W."/>
            <person name="Darby A.C."/>
            <person name="Makepeace B.L."/>
        </authorList>
    </citation>
    <scope>NUCLEOTIDE SEQUENCE [LARGE SCALE GENOMIC DNA]</scope>
    <source>
        <strain evidence="8">UoL-WK</strain>
    </source>
</reference>
<accession>A0A3S4Q5I1</accession>
<dbReference type="EMBL" id="NCKU01017196">
    <property type="protein sequence ID" value="RWR99037.1"/>
    <property type="molecule type" value="Genomic_DNA"/>
</dbReference>
<evidence type="ECO:0000256" key="5">
    <source>
        <dbReference type="SAM" id="Coils"/>
    </source>
</evidence>
<evidence type="ECO:0000256" key="6">
    <source>
        <dbReference type="SAM" id="MobiDB-lite"/>
    </source>
</evidence>
<protein>
    <submittedName>
        <fullName evidence="8">Sentrin-specific protease 2-like protein</fullName>
    </submittedName>
</protein>
<evidence type="ECO:0000313" key="9">
    <source>
        <dbReference type="Proteomes" id="UP000285301"/>
    </source>
</evidence>
<dbReference type="AlphaFoldDB" id="A0A3S4Q5I1"/>